<proteinExistence type="predicted"/>
<gene>
    <name evidence="1" type="ORF">CR152_30280</name>
</gene>
<dbReference type="AlphaFoldDB" id="A0A2D2DTL5"/>
<keyword evidence="2" id="KW-1185">Reference proteome</keyword>
<accession>A0A2D2DTL5</accession>
<reference evidence="1" key="1">
    <citation type="submission" date="2017-10" db="EMBL/GenBank/DDBJ databases">
        <title>Massilia psychrophilum sp. nov., a novel purple-pigmented bacterium isolated from Tianshan glacier, Xinjiang Municipality, China.</title>
        <authorList>
            <person name="Wang H."/>
        </authorList>
    </citation>
    <scope>NUCLEOTIDE SEQUENCE [LARGE SCALE GENOMIC DNA]</scope>
    <source>
        <strain evidence="1">B2</strain>
    </source>
</reference>
<name>A0A2D2DTL5_9BURK</name>
<dbReference type="EMBL" id="CP024608">
    <property type="protein sequence ID" value="ATQ78321.1"/>
    <property type="molecule type" value="Genomic_DNA"/>
</dbReference>
<evidence type="ECO:0000313" key="2">
    <source>
        <dbReference type="Proteomes" id="UP000229897"/>
    </source>
</evidence>
<dbReference type="KEGG" id="mass:CR152_30280"/>
<dbReference type="NCBIfam" id="TIGR03661">
    <property type="entry name" value="T1SS_VCA0849"/>
    <property type="match status" value="1"/>
</dbReference>
<dbReference type="Gene3D" id="2.150.10.10">
    <property type="entry name" value="Serralysin-like metalloprotease, C-terminal"/>
    <property type="match status" value="1"/>
</dbReference>
<protein>
    <submittedName>
        <fullName evidence="1">Uncharacterized protein</fullName>
    </submittedName>
</protein>
<evidence type="ECO:0000313" key="1">
    <source>
        <dbReference type="EMBL" id="ATQ78321.1"/>
    </source>
</evidence>
<dbReference type="Proteomes" id="UP000229897">
    <property type="component" value="Chromosome"/>
</dbReference>
<organism evidence="1 2">
    <name type="scientific">Massilia violaceinigra</name>
    <dbReference type="NCBI Taxonomy" id="2045208"/>
    <lineage>
        <taxon>Bacteria</taxon>
        <taxon>Pseudomonadati</taxon>
        <taxon>Pseudomonadota</taxon>
        <taxon>Betaproteobacteria</taxon>
        <taxon>Burkholderiales</taxon>
        <taxon>Oxalobacteraceae</taxon>
        <taxon>Telluria group</taxon>
        <taxon>Massilia</taxon>
    </lineage>
</organism>
<dbReference type="InterPro" id="IPR019960">
    <property type="entry name" value="T1SS_VCA0849"/>
</dbReference>
<dbReference type="InterPro" id="IPR011049">
    <property type="entry name" value="Serralysin-like_metalloprot_C"/>
</dbReference>
<sequence>MIIQRDYEASTVVNASGGAGIDTYELRGTNRSGEVTVKDFSAGAGGDRIDVTALFTASTPGGDPMAAGIVRFLQSGTATLVQFDRDGPAGADSAYTLMTLQNVVAGNLTPDNLIYAKSAAAASIAPVELVGLVSQAPEYVHAS</sequence>